<reference evidence="4" key="3">
    <citation type="submission" date="2023-12" db="EMBL/GenBank/DDBJ databases">
        <authorList>
            <person name="Sun Q."/>
            <person name="Inoue M."/>
        </authorList>
    </citation>
    <scope>NUCLEOTIDE SEQUENCE</scope>
    <source>
        <strain evidence="4">JCM 12289</strain>
    </source>
</reference>
<name>A0AAV3SDP8_HALDO</name>
<dbReference type="PANTHER" id="PTHR41286">
    <property type="entry name" value="HNH NUCLEASE YAJD-RELATED"/>
    <property type="match status" value="1"/>
</dbReference>
<dbReference type="GO" id="GO:0003676">
    <property type="term" value="F:nucleic acid binding"/>
    <property type="evidence" value="ECO:0007669"/>
    <property type="project" value="InterPro"/>
</dbReference>
<keyword evidence="2" id="KW-0378">Hydrolase</keyword>
<dbReference type="Gene3D" id="2.40.50.140">
    <property type="entry name" value="Nucleic acid-binding proteins"/>
    <property type="match status" value="1"/>
</dbReference>
<dbReference type="SMART" id="SM00507">
    <property type="entry name" value="HNHc"/>
    <property type="match status" value="1"/>
</dbReference>
<keyword evidence="1" id="KW-0540">Nuclease</keyword>
<dbReference type="KEGG" id="hdo:MUK72_11430"/>
<proteinExistence type="predicted"/>
<dbReference type="EMBL" id="BAAADN010000019">
    <property type="protein sequence ID" value="GAA0456810.1"/>
    <property type="molecule type" value="Genomic_DNA"/>
</dbReference>
<evidence type="ECO:0000313" key="5">
    <source>
        <dbReference type="EMBL" id="UOO94574.1"/>
    </source>
</evidence>
<dbReference type="InterPro" id="IPR002711">
    <property type="entry name" value="HNH"/>
</dbReference>
<dbReference type="AlphaFoldDB" id="A0AAV3SDP8"/>
<gene>
    <name evidence="4" type="ORF">GCM10008985_11060</name>
    <name evidence="5" type="ORF">MUK72_11430</name>
</gene>
<evidence type="ECO:0000313" key="4">
    <source>
        <dbReference type="EMBL" id="GAA0456810.1"/>
    </source>
</evidence>
<evidence type="ECO:0000313" key="6">
    <source>
        <dbReference type="Proteomes" id="UP000830542"/>
    </source>
</evidence>
<evidence type="ECO:0000313" key="7">
    <source>
        <dbReference type="Proteomes" id="UP001500962"/>
    </source>
</evidence>
<evidence type="ECO:0000256" key="2">
    <source>
        <dbReference type="ARBA" id="ARBA00022801"/>
    </source>
</evidence>
<dbReference type="InterPro" id="IPR012340">
    <property type="entry name" value="NA-bd_OB-fold"/>
</dbReference>
<dbReference type="PANTHER" id="PTHR41286:SF1">
    <property type="entry name" value="HNH NUCLEASE YAJD-RELATED"/>
    <property type="match status" value="1"/>
</dbReference>
<dbReference type="EMBL" id="CP095005">
    <property type="protein sequence ID" value="UOO94574.1"/>
    <property type="molecule type" value="Genomic_DNA"/>
</dbReference>
<dbReference type="Proteomes" id="UP001500962">
    <property type="component" value="Unassembled WGS sequence"/>
</dbReference>
<dbReference type="GO" id="GO:0004519">
    <property type="term" value="F:endonuclease activity"/>
    <property type="evidence" value="ECO:0007669"/>
    <property type="project" value="UniProtKB-KW"/>
</dbReference>
<dbReference type="GO" id="GO:0005829">
    <property type="term" value="C:cytosol"/>
    <property type="evidence" value="ECO:0007669"/>
    <property type="project" value="TreeGrafter"/>
</dbReference>
<dbReference type="Gene3D" id="1.10.30.50">
    <property type="match status" value="1"/>
</dbReference>
<accession>A0AAV3SDP8</accession>
<dbReference type="GO" id="GO:0016787">
    <property type="term" value="F:hydrolase activity"/>
    <property type="evidence" value="ECO:0007669"/>
    <property type="project" value="UniProtKB-KW"/>
</dbReference>
<dbReference type="InterPro" id="IPR003615">
    <property type="entry name" value="HNH_nuc"/>
</dbReference>
<reference evidence="4" key="1">
    <citation type="journal article" date="2014" name="Int. J. Syst. Evol. Microbiol.">
        <title>Complete genome sequence of Corynebacterium casei LMG S-19264T (=DSM 44701T), isolated from a smear-ripened cheese.</title>
        <authorList>
            <consortium name="US DOE Joint Genome Institute (JGI-PGF)"/>
            <person name="Walter F."/>
            <person name="Albersmeier A."/>
            <person name="Kalinowski J."/>
            <person name="Ruckert C."/>
        </authorList>
    </citation>
    <scope>NUCLEOTIDE SEQUENCE</scope>
    <source>
        <strain evidence="4">JCM 12289</strain>
    </source>
</reference>
<organism evidence="4 7">
    <name type="scientific">Halococcus dombrowskii</name>
    <dbReference type="NCBI Taxonomy" id="179637"/>
    <lineage>
        <taxon>Archaea</taxon>
        <taxon>Methanobacteriati</taxon>
        <taxon>Methanobacteriota</taxon>
        <taxon>Stenosarchaea group</taxon>
        <taxon>Halobacteria</taxon>
        <taxon>Halobacteriales</taxon>
        <taxon>Halococcaceae</taxon>
        <taxon>Halococcus</taxon>
    </lineage>
</organism>
<dbReference type="Pfam" id="PF01844">
    <property type="entry name" value="HNH"/>
    <property type="match status" value="1"/>
</dbReference>
<dbReference type="GO" id="GO:0008270">
    <property type="term" value="F:zinc ion binding"/>
    <property type="evidence" value="ECO:0007669"/>
    <property type="project" value="InterPro"/>
</dbReference>
<feature type="domain" description="HNH nuclease" evidence="3">
    <location>
        <begin position="25"/>
        <end position="81"/>
    </location>
</feature>
<keyword evidence="6" id="KW-1185">Reference proteome</keyword>
<protein>
    <submittedName>
        <fullName evidence="5">HNH endonuclease</fullName>
    </submittedName>
</protein>
<reference evidence="5" key="2">
    <citation type="submission" date="2022-04" db="EMBL/GenBank/DDBJ databases">
        <title>Sequencing and genomic assembly of Halococcus dombrowskii.</title>
        <authorList>
            <person name="Lim S.W."/>
            <person name="MacLea K.S."/>
        </authorList>
    </citation>
    <scope>NUCLEOTIDE SEQUENCE</scope>
    <source>
        <strain evidence="5">H4</strain>
    </source>
</reference>
<dbReference type="SUPFAM" id="SSF50249">
    <property type="entry name" value="Nucleic acid-binding proteins"/>
    <property type="match status" value="1"/>
</dbReference>
<evidence type="ECO:0000256" key="1">
    <source>
        <dbReference type="ARBA" id="ARBA00022722"/>
    </source>
</evidence>
<keyword evidence="5" id="KW-0255">Endonuclease</keyword>
<evidence type="ECO:0000259" key="3">
    <source>
        <dbReference type="SMART" id="SM00507"/>
    </source>
</evidence>
<dbReference type="GeneID" id="71762468"/>
<sequence>MATETSYNPAYDDYTSNEYPPDWDGRRKAVLTRDGYTCQGCGVKSTRVDDVYFDVDHIVAKSNGGGHELSNLQTLCPTCHADKHAGNGKLAQRARDWERRNTRSVTWRVLRVLLVVPVLFDLLTGSSKSITDEYGREIELTPLGSLPALPTDHGVSTDVRVATLWNSSSSSVQQVGLLAPADSGRDDDVTLIRFVVWADNGLRQMRENERYRLIGGRTNEYDGDVQLVLDGQSEIRPFGDG</sequence>
<dbReference type="RefSeq" id="WP_244700682.1">
    <property type="nucleotide sequence ID" value="NZ_BAAADN010000019.1"/>
</dbReference>
<dbReference type="Proteomes" id="UP000830542">
    <property type="component" value="Chromosome"/>
</dbReference>
<dbReference type="CDD" id="cd00085">
    <property type="entry name" value="HNHc"/>
    <property type="match status" value="1"/>
</dbReference>